<keyword evidence="1" id="KW-0812">Transmembrane</keyword>
<feature type="transmembrane region" description="Helical" evidence="1">
    <location>
        <begin position="247"/>
        <end position="269"/>
    </location>
</feature>
<feature type="transmembrane region" description="Helical" evidence="1">
    <location>
        <begin position="84"/>
        <end position="102"/>
    </location>
</feature>
<feature type="transmembrane region" description="Helical" evidence="1">
    <location>
        <begin position="45"/>
        <end position="72"/>
    </location>
</feature>
<dbReference type="Proteomes" id="UP000307440">
    <property type="component" value="Unassembled WGS sequence"/>
</dbReference>
<name>A0A5C3KRF4_COPMA</name>
<proteinExistence type="predicted"/>
<dbReference type="PANTHER" id="PTHR40465:SF1">
    <property type="entry name" value="DUF6534 DOMAIN-CONTAINING PROTEIN"/>
    <property type="match status" value="1"/>
</dbReference>
<sequence>MPPAIHGPLIIGYGASAFLLGIFSLQVARYYRKYRKSDPASLKIVVLFVMLLELVHGSMACALMYFCFVTYFGDPAGLVYTKRLFSFNGLVSVLISSTVQIYSAYRLYKIAGSATLPVICASTSALRVVFYFSLAVFQEEPFPEDQSPQWRVVMGMVGALSVATDTLTAIALTIEFWRRRLLQPQLGDVELTLDLGPYQRRNTAILLRRGYSVTDQLILLCISSNILTCALTIIVFLLFMLEGQTNLAWFPISYIATRLYSISFICLVMQGRTLKQRVSEPESSDAELSIRSPNQPPRNVAVVSSRLRESLARITDGDSISAPTNAQAEHQT</sequence>
<dbReference type="EMBL" id="ML210233">
    <property type="protein sequence ID" value="TFK22755.1"/>
    <property type="molecule type" value="Genomic_DNA"/>
</dbReference>
<organism evidence="2 3">
    <name type="scientific">Coprinopsis marcescibilis</name>
    <name type="common">Agaric fungus</name>
    <name type="synonym">Psathyrella marcescibilis</name>
    <dbReference type="NCBI Taxonomy" id="230819"/>
    <lineage>
        <taxon>Eukaryota</taxon>
        <taxon>Fungi</taxon>
        <taxon>Dikarya</taxon>
        <taxon>Basidiomycota</taxon>
        <taxon>Agaricomycotina</taxon>
        <taxon>Agaricomycetes</taxon>
        <taxon>Agaricomycetidae</taxon>
        <taxon>Agaricales</taxon>
        <taxon>Agaricineae</taxon>
        <taxon>Psathyrellaceae</taxon>
        <taxon>Coprinopsis</taxon>
    </lineage>
</organism>
<feature type="transmembrane region" description="Helical" evidence="1">
    <location>
        <begin position="152"/>
        <end position="174"/>
    </location>
</feature>
<keyword evidence="1" id="KW-1133">Transmembrane helix</keyword>
<protein>
    <submittedName>
        <fullName evidence="2">Uncharacterized protein</fullName>
    </submittedName>
</protein>
<keyword evidence="3" id="KW-1185">Reference proteome</keyword>
<reference evidence="2 3" key="1">
    <citation type="journal article" date="2019" name="Nat. Ecol. Evol.">
        <title>Megaphylogeny resolves global patterns of mushroom evolution.</title>
        <authorList>
            <person name="Varga T."/>
            <person name="Krizsan K."/>
            <person name="Foldi C."/>
            <person name="Dima B."/>
            <person name="Sanchez-Garcia M."/>
            <person name="Sanchez-Ramirez S."/>
            <person name="Szollosi G.J."/>
            <person name="Szarkandi J.G."/>
            <person name="Papp V."/>
            <person name="Albert L."/>
            <person name="Andreopoulos W."/>
            <person name="Angelini C."/>
            <person name="Antonin V."/>
            <person name="Barry K.W."/>
            <person name="Bougher N.L."/>
            <person name="Buchanan P."/>
            <person name="Buyck B."/>
            <person name="Bense V."/>
            <person name="Catcheside P."/>
            <person name="Chovatia M."/>
            <person name="Cooper J."/>
            <person name="Damon W."/>
            <person name="Desjardin D."/>
            <person name="Finy P."/>
            <person name="Geml J."/>
            <person name="Haridas S."/>
            <person name="Hughes K."/>
            <person name="Justo A."/>
            <person name="Karasinski D."/>
            <person name="Kautmanova I."/>
            <person name="Kiss B."/>
            <person name="Kocsube S."/>
            <person name="Kotiranta H."/>
            <person name="LaButti K.M."/>
            <person name="Lechner B.E."/>
            <person name="Liimatainen K."/>
            <person name="Lipzen A."/>
            <person name="Lukacs Z."/>
            <person name="Mihaltcheva S."/>
            <person name="Morgado L.N."/>
            <person name="Niskanen T."/>
            <person name="Noordeloos M.E."/>
            <person name="Ohm R.A."/>
            <person name="Ortiz-Santana B."/>
            <person name="Ovrebo C."/>
            <person name="Racz N."/>
            <person name="Riley R."/>
            <person name="Savchenko A."/>
            <person name="Shiryaev A."/>
            <person name="Soop K."/>
            <person name="Spirin V."/>
            <person name="Szebenyi C."/>
            <person name="Tomsovsky M."/>
            <person name="Tulloss R.E."/>
            <person name="Uehling J."/>
            <person name="Grigoriev I.V."/>
            <person name="Vagvolgyi C."/>
            <person name="Papp T."/>
            <person name="Martin F.M."/>
            <person name="Miettinen O."/>
            <person name="Hibbett D.S."/>
            <person name="Nagy L.G."/>
        </authorList>
    </citation>
    <scope>NUCLEOTIDE SEQUENCE [LARGE SCALE GENOMIC DNA]</scope>
    <source>
        <strain evidence="2 3">CBS 121175</strain>
    </source>
</reference>
<gene>
    <name evidence="2" type="ORF">FA15DRAFT_757762</name>
</gene>
<feature type="transmembrane region" description="Helical" evidence="1">
    <location>
        <begin position="6"/>
        <end position="25"/>
    </location>
</feature>
<evidence type="ECO:0000256" key="1">
    <source>
        <dbReference type="SAM" id="Phobius"/>
    </source>
</evidence>
<accession>A0A5C3KRF4</accession>
<dbReference type="OrthoDB" id="3048152at2759"/>
<evidence type="ECO:0000313" key="3">
    <source>
        <dbReference type="Proteomes" id="UP000307440"/>
    </source>
</evidence>
<dbReference type="STRING" id="230819.A0A5C3KRF4"/>
<evidence type="ECO:0000313" key="2">
    <source>
        <dbReference type="EMBL" id="TFK22755.1"/>
    </source>
</evidence>
<dbReference type="PANTHER" id="PTHR40465">
    <property type="entry name" value="CHROMOSOME 1, WHOLE GENOME SHOTGUN SEQUENCE"/>
    <property type="match status" value="1"/>
</dbReference>
<keyword evidence="1" id="KW-0472">Membrane</keyword>
<feature type="transmembrane region" description="Helical" evidence="1">
    <location>
        <begin position="217"/>
        <end position="241"/>
    </location>
</feature>
<dbReference type="AlphaFoldDB" id="A0A5C3KRF4"/>
<feature type="transmembrane region" description="Helical" evidence="1">
    <location>
        <begin position="114"/>
        <end position="132"/>
    </location>
</feature>